<evidence type="ECO:0000256" key="4">
    <source>
        <dbReference type="PROSITE-ProRule" id="PRU00335"/>
    </source>
</evidence>
<dbReference type="Proteomes" id="UP000467240">
    <property type="component" value="Unassembled WGS sequence"/>
</dbReference>
<evidence type="ECO:0000256" key="1">
    <source>
        <dbReference type="ARBA" id="ARBA00023015"/>
    </source>
</evidence>
<feature type="region of interest" description="Disordered" evidence="5">
    <location>
        <begin position="210"/>
        <end position="229"/>
    </location>
</feature>
<gene>
    <name evidence="7" type="ORF">F8O01_02705</name>
</gene>
<evidence type="ECO:0000256" key="5">
    <source>
        <dbReference type="SAM" id="MobiDB-lite"/>
    </source>
</evidence>
<keyword evidence="1" id="KW-0805">Transcription regulation</keyword>
<dbReference type="SUPFAM" id="SSF46689">
    <property type="entry name" value="Homeodomain-like"/>
    <property type="match status" value="1"/>
</dbReference>
<evidence type="ECO:0000256" key="3">
    <source>
        <dbReference type="ARBA" id="ARBA00023163"/>
    </source>
</evidence>
<dbReference type="PANTHER" id="PTHR30055">
    <property type="entry name" value="HTH-TYPE TRANSCRIPTIONAL REGULATOR RUTR"/>
    <property type="match status" value="1"/>
</dbReference>
<keyword evidence="3" id="KW-0804">Transcription</keyword>
<dbReference type="Pfam" id="PF13305">
    <property type="entry name" value="TetR_C_33"/>
    <property type="match status" value="1"/>
</dbReference>
<comment type="caution">
    <text evidence="7">The sequence shown here is derived from an EMBL/GenBank/DDBJ whole genome shotgun (WGS) entry which is preliminary data.</text>
</comment>
<evidence type="ECO:0000256" key="2">
    <source>
        <dbReference type="ARBA" id="ARBA00023125"/>
    </source>
</evidence>
<keyword evidence="8" id="KW-1185">Reference proteome</keyword>
<dbReference type="PANTHER" id="PTHR30055:SF220">
    <property type="entry name" value="TETR-FAMILY REGULATORY PROTEIN"/>
    <property type="match status" value="1"/>
</dbReference>
<keyword evidence="2 4" id="KW-0238">DNA-binding</keyword>
<dbReference type="InterPro" id="IPR009057">
    <property type="entry name" value="Homeodomain-like_sf"/>
</dbReference>
<dbReference type="EMBL" id="WBJZ01000003">
    <property type="protein sequence ID" value="KAB1660260.1"/>
    <property type="molecule type" value="Genomic_DNA"/>
</dbReference>
<dbReference type="RefSeq" id="WP_158039360.1">
    <property type="nucleotide sequence ID" value="NZ_JACCFV010000001.1"/>
</dbReference>
<dbReference type="InterPro" id="IPR025996">
    <property type="entry name" value="MT1864/Rv1816-like_C"/>
</dbReference>
<dbReference type="OrthoDB" id="3173376at2"/>
<accession>A0A7J5C053</accession>
<feature type="compositionally biased region" description="Polar residues" evidence="5">
    <location>
        <begin position="217"/>
        <end position="229"/>
    </location>
</feature>
<dbReference type="AlphaFoldDB" id="A0A7J5C053"/>
<feature type="region of interest" description="Disordered" evidence="5">
    <location>
        <begin position="137"/>
        <end position="156"/>
    </location>
</feature>
<organism evidence="7 8">
    <name type="scientific">Pseudoclavibacter chungangensis</name>
    <dbReference type="NCBI Taxonomy" id="587635"/>
    <lineage>
        <taxon>Bacteria</taxon>
        <taxon>Bacillati</taxon>
        <taxon>Actinomycetota</taxon>
        <taxon>Actinomycetes</taxon>
        <taxon>Micrococcales</taxon>
        <taxon>Microbacteriaceae</taxon>
        <taxon>Pseudoclavibacter</taxon>
    </lineage>
</organism>
<dbReference type="PROSITE" id="PS50977">
    <property type="entry name" value="HTH_TETR_2"/>
    <property type="match status" value="1"/>
</dbReference>
<proteinExistence type="predicted"/>
<dbReference type="Gene3D" id="1.10.357.10">
    <property type="entry name" value="Tetracycline Repressor, domain 2"/>
    <property type="match status" value="1"/>
</dbReference>
<dbReference type="InterPro" id="IPR050109">
    <property type="entry name" value="HTH-type_TetR-like_transc_reg"/>
</dbReference>
<dbReference type="InterPro" id="IPR001647">
    <property type="entry name" value="HTH_TetR"/>
</dbReference>
<feature type="domain" description="HTH tetR-type" evidence="6">
    <location>
        <begin position="8"/>
        <end position="68"/>
    </location>
</feature>
<feature type="DNA-binding region" description="H-T-H motif" evidence="4">
    <location>
        <begin position="31"/>
        <end position="50"/>
    </location>
</feature>
<sequence length="229" mass="24289">MTKQYHHGDLRSAVLGRAAEVIERDGPGALSMRAIAADLGVSHNAPRYHLGGKNDVLDALALDGFTELGERLDSVRAVTEVDRLVEMGVAYVEFARERPAHFALMFGPEPRDRERPEVMRAAEVSLGILRAQVRRAGLRPTEPSAGASTDDATTEHRAAAGAAAAAWGLVHGLAVLAHSGALQNSALVEPFGGDVRELVRAAVASSRFIAPTPRDGTASSRTPTDRSNT</sequence>
<dbReference type="GO" id="GO:0000976">
    <property type="term" value="F:transcription cis-regulatory region binding"/>
    <property type="evidence" value="ECO:0007669"/>
    <property type="project" value="TreeGrafter"/>
</dbReference>
<evidence type="ECO:0000313" key="8">
    <source>
        <dbReference type="Proteomes" id="UP000467240"/>
    </source>
</evidence>
<name>A0A7J5C053_9MICO</name>
<reference evidence="7 8" key="1">
    <citation type="submission" date="2019-09" db="EMBL/GenBank/DDBJ databases">
        <title>Phylogeny of genus Pseudoclavibacter and closely related genus.</title>
        <authorList>
            <person name="Li Y."/>
        </authorList>
    </citation>
    <scope>NUCLEOTIDE SEQUENCE [LARGE SCALE GENOMIC DNA]</scope>
    <source>
        <strain evidence="7 8">DSM 23821</strain>
    </source>
</reference>
<dbReference type="GO" id="GO:0003700">
    <property type="term" value="F:DNA-binding transcription factor activity"/>
    <property type="evidence" value="ECO:0007669"/>
    <property type="project" value="TreeGrafter"/>
</dbReference>
<dbReference type="InterPro" id="IPR036271">
    <property type="entry name" value="Tet_transcr_reg_TetR-rel_C_sf"/>
</dbReference>
<evidence type="ECO:0000313" key="7">
    <source>
        <dbReference type="EMBL" id="KAB1660260.1"/>
    </source>
</evidence>
<evidence type="ECO:0000259" key="6">
    <source>
        <dbReference type="PROSITE" id="PS50977"/>
    </source>
</evidence>
<protein>
    <submittedName>
        <fullName evidence="7">TetR/AcrR family transcriptional regulator</fullName>
    </submittedName>
</protein>
<dbReference type="SUPFAM" id="SSF48498">
    <property type="entry name" value="Tetracyclin repressor-like, C-terminal domain"/>
    <property type="match status" value="1"/>
</dbReference>